<organism evidence="16 17">
    <name type="scientific">Quillaja saponaria</name>
    <name type="common">Soap bark tree</name>
    <dbReference type="NCBI Taxonomy" id="32244"/>
    <lineage>
        <taxon>Eukaryota</taxon>
        <taxon>Viridiplantae</taxon>
        <taxon>Streptophyta</taxon>
        <taxon>Embryophyta</taxon>
        <taxon>Tracheophyta</taxon>
        <taxon>Spermatophyta</taxon>
        <taxon>Magnoliopsida</taxon>
        <taxon>eudicotyledons</taxon>
        <taxon>Gunneridae</taxon>
        <taxon>Pentapetalae</taxon>
        <taxon>rosids</taxon>
        <taxon>fabids</taxon>
        <taxon>Fabales</taxon>
        <taxon>Quillajaceae</taxon>
        <taxon>Quillaja</taxon>
    </lineage>
</organism>
<feature type="transmembrane region" description="Helical" evidence="14">
    <location>
        <begin position="33"/>
        <end position="54"/>
    </location>
</feature>
<proteinExistence type="inferred from homology"/>
<dbReference type="GO" id="GO:0047750">
    <property type="term" value="F:cholestenol delta-isomerase activity"/>
    <property type="evidence" value="ECO:0007669"/>
    <property type="project" value="InterPro"/>
</dbReference>
<evidence type="ECO:0000256" key="9">
    <source>
        <dbReference type="ARBA" id="ARBA00023136"/>
    </source>
</evidence>
<dbReference type="GO" id="GO:0004769">
    <property type="term" value="F:steroid Delta-isomerase activity"/>
    <property type="evidence" value="ECO:0007669"/>
    <property type="project" value="TreeGrafter"/>
</dbReference>
<evidence type="ECO:0000313" key="17">
    <source>
        <dbReference type="Proteomes" id="UP001163823"/>
    </source>
</evidence>
<name>A0AAD7VFH6_QUISA</name>
<feature type="transmembrane region" description="Helical" evidence="14">
    <location>
        <begin position="66"/>
        <end position="84"/>
    </location>
</feature>
<evidence type="ECO:0000256" key="8">
    <source>
        <dbReference type="ARBA" id="ARBA00023098"/>
    </source>
</evidence>
<dbReference type="KEGG" id="qsa:O6P43_004066"/>
<dbReference type="Proteomes" id="UP001163823">
    <property type="component" value="Chromosome 3"/>
</dbReference>
<evidence type="ECO:0000259" key="15">
    <source>
        <dbReference type="PROSITE" id="PS51751"/>
    </source>
</evidence>
<protein>
    <submittedName>
        <fullName evidence="16">Sterol-8,7-isomerase</fullName>
    </submittedName>
</protein>
<keyword evidence="9 13" id="KW-0472">Membrane</keyword>
<feature type="transmembrane region" description="Helical" evidence="14">
    <location>
        <begin position="148"/>
        <end position="171"/>
    </location>
</feature>
<evidence type="ECO:0000256" key="4">
    <source>
        <dbReference type="ARBA" id="ARBA00022692"/>
    </source>
</evidence>
<keyword evidence="8" id="KW-0443">Lipid metabolism</keyword>
<comment type="caution">
    <text evidence="16">The sequence shown here is derived from an EMBL/GenBank/DDBJ whole genome shotgun (WGS) entry which is preliminary data.</text>
</comment>
<keyword evidence="12" id="KW-0413">Isomerase</keyword>
<keyword evidence="10" id="KW-1207">Sterol metabolism</keyword>
<comment type="subcellular location">
    <subcellularLocation>
        <location evidence="1">Membrane</location>
        <topology evidence="1">Multi-pass membrane protein</topology>
    </subcellularLocation>
</comment>
<keyword evidence="4 13" id="KW-0812">Transmembrane</keyword>
<evidence type="ECO:0000256" key="2">
    <source>
        <dbReference type="ARBA" id="ARBA00008337"/>
    </source>
</evidence>
<dbReference type="InterPro" id="IPR033118">
    <property type="entry name" value="EXPERA"/>
</dbReference>
<dbReference type="PROSITE" id="PS51751">
    <property type="entry name" value="EXPERA"/>
    <property type="match status" value="1"/>
</dbReference>
<evidence type="ECO:0000256" key="7">
    <source>
        <dbReference type="ARBA" id="ARBA00023011"/>
    </source>
</evidence>
<keyword evidence="17" id="KW-1185">Reference proteome</keyword>
<evidence type="ECO:0000313" key="16">
    <source>
        <dbReference type="EMBL" id="KAJ7973911.1"/>
    </source>
</evidence>
<keyword evidence="6 13" id="KW-1133">Transmembrane helix</keyword>
<dbReference type="PANTHER" id="PTHR14207:SF0">
    <property type="entry name" value="3-BETA-HYDROXYSTEROID-DELTA(8),DELTA(7)-ISOMERASE"/>
    <property type="match status" value="1"/>
</dbReference>
<evidence type="ECO:0000256" key="14">
    <source>
        <dbReference type="SAM" id="Phobius"/>
    </source>
</evidence>
<dbReference type="GO" id="GO:0000247">
    <property type="term" value="F:C-8 sterol isomerase activity"/>
    <property type="evidence" value="ECO:0007669"/>
    <property type="project" value="TreeGrafter"/>
</dbReference>
<evidence type="ECO:0000256" key="10">
    <source>
        <dbReference type="ARBA" id="ARBA00023166"/>
    </source>
</evidence>
<keyword evidence="7" id="KW-0756">Sterol biosynthesis</keyword>
<gene>
    <name evidence="16" type="ORF">O6P43_004066</name>
</gene>
<feature type="transmembrane region" description="Helical" evidence="14">
    <location>
        <begin position="183"/>
        <end position="206"/>
    </location>
</feature>
<evidence type="ECO:0000256" key="6">
    <source>
        <dbReference type="ARBA" id="ARBA00022989"/>
    </source>
</evidence>
<dbReference type="AlphaFoldDB" id="A0AAD7VFH6"/>
<evidence type="ECO:0000256" key="1">
    <source>
        <dbReference type="ARBA" id="ARBA00004141"/>
    </source>
</evidence>
<sequence>MVESEVSHSHPYVPRNLDLPGFVPLVLSESTIIGVYGLSALLIATLIWILSGLLTKKTKFNRFLMCWWTVSGFTHLLFDGYIVVSPEFYKDNTAFYFAEVWRVYCKCDSRYVIRDAGVLTVSVLSAFVAGPASFIALYAIATGKSYSYILQFATSLWQLCLVSVYFISTYLKKDNFASSPYHYYAYFIGANTCWIIIPTIITIWSWKKICAAFQLIQGQKKSKLG</sequence>
<dbReference type="InterPro" id="IPR007905">
    <property type="entry name" value="EBP"/>
</dbReference>
<dbReference type="GO" id="GO:0016126">
    <property type="term" value="P:sterol biosynthetic process"/>
    <property type="evidence" value="ECO:0007669"/>
    <property type="project" value="UniProtKB-KW"/>
</dbReference>
<accession>A0AAD7VFH6</accession>
<feature type="domain" description="EXPERA" evidence="15">
    <location>
        <begin position="60"/>
        <end position="202"/>
    </location>
</feature>
<dbReference type="Pfam" id="PF05241">
    <property type="entry name" value="EBP"/>
    <property type="match status" value="1"/>
</dbReference>
<evidence type="ECO:0000256" key="3">
    <source>
        <dbReference type="ARBA" id="ARBA00022516"/>
    </source>
</evidence>
<dbReference type="GO" id="GO:0016020">
    <property type="term" value="C:membrane"/>
    <property type="evidence" value="ECO:0007669"/>
    <property type="project" value="UniProtKB-SubCell"/>
</dbReference>
<keyword evidence="3" id="KW-0444">Lipid biosynthesis</keyword>
<evidence type="ECO:0000256" key="11">
    <source>
        <dbReference type="ARBA" id="ARBA00023221"/>
    </source>
</evidence>
<evidence type="ECO:0000256" key="5">
    <source>
        <dbReference type="ARBA" id="ARBA00022955"/>
    </source>
</evidence>
<dbReference type="EMBL" id="JARAOO010000003">
    <property type="protein sequence ID" value="KAJ7973911.1"/>
    <property type="molecule type" value="Genomic_DNA"/>
</dbReference>
<dbReference type="PANTHER" id="PTHR14207">
    <property type="entry name" value="STEROL ISOMERASE"/>
    <property type="match status" value="1"/>
</dbReference>
<feature type="transmembrane region" description="Helical" evidence="14">
    <location>
        <begin position="118"/>
        <end position="141"/>
    </location>
</feature>
<evidence type="ECO:0000256" key="12">
    <source>
        <dbReference type="ARBA" id="ARBA00023235"/>
    </source>
</evidence>
<reference evidence="16" key="1">
    <citation type="journal article" date="2023" name="Science">
        <title>Elucidation of the pathway for biosynthesis of saponin adjuvants from the soapbark tree.</title>
        <authorList>
            <person name="Reed J."/>
            <person name="Orme A."/>
            <person name="El-Demerdash A."/>
            <person name="Owen C."/>
            <person name="Martin L.B.B."/>
            <person name="Misra R.C."/>
            <person name="Kikuchi S."/>
            <person name="Rejzek M."/>
            <person name="Martin A.C."/>
            <person name="Harkess A."/>
            <person name="Leebens-Mack J."/>
            <person name="Louveau T."/>
            <person name="Stephenson M.J."/>
            <person name="Osbourn A."/>
        </authorList>
    </citation>
    <scope>NUCLEOTIDE SEQUENCE</scope>
    <source>
        <strain evidence="16">S10</strain>
    </source>
</reference>
<keyword evidence="11" id="KW-0753">Steroid metabolism</keyword>
<dbReference type="GO" id="GO:0005783">
    <property type="term" value="C:endoplasmic reticulum"/>
    <property type="evidence" value="ECO:0007669"/>
    <property type="project" value="TreeGrafter"/>
</dbReference>
<comment type="similarity">
    <text evidence="2">Belongs to the EBP family.</text>
</comment>
<evidence type="ECO:0000256" key="13">
    <source>
        <dbReference type="PROSITE-ProRule" id="PRU01087"/>
    </source>
</evidence>
<keyword evidence="5" id="KW-0752">Steroid biosynthesis</keyword>